<dbReference type="EMBL" id="QHKS01000052">
    <property type="protein sequence ID" value="RDJ97553.1"/>
    <property type="molecule type" value="Genomic_DNA"/>
</dbReference>
<accession>A0A370MVZ8</accession>
<gene>
    <name evidence="1" type="ORF">DLM46_37205</name>
</gene>
<comment type="caution">
    <text evidence="1">The sequence shown here is derived from an EMBL/GenBank/DDBJ whole genome shotgun (WGS) entry which is preliminary data.</text>
</comment>
<reference evidence="2" key="1">
    <citation type="submission" date="2018-05" db="EMBL/GenBank/DDBJ databases">
        <authorList>
            <person name="Feng T."/>
        </authorList>
    </citation>
    <scope>NUCLEOTIDE SEQUENCE [LARGE SCALE GENOMIC DNA]</scope>
    <source>
        <strain evidence="2">S27</strain>
    </source>
</reference>
<proteinExistence type="predicted"/>
<name>A0A370MVZ8_9BURK</name>
<dbReference type="AlphaFoldDB" id="A0A370MVZ8"/>
<protein>
    <submittedName>
        <fullName evidence="1">Uncharacterized protein</fullName>
    </submittedName>
</protein>
<organism evidence="1 2">
    <name type="scientific">Paraburkholderia lacunae</name>
    <dbReference type="NCBI Taxonomy" id="2211104"/>
    <lineage>
        <taxon>Bacteria</taxon>
        <taxon>Pseudomonadati</taxon>
        <taxon>Pseudomonadota</taxon>
        <taxon>Betaproteobacteria</taxon>
        <taxon>Burkholderiales</taxon>
        <taxon>Burkholderiaceae</taxon>
        <taxon>Paraburkholderia</taxon>
    </lineage>
</organism>
<dbReference type="RefSeq" id="WP_115109721.1">
    <property type="nucleotide sequence ID" value="NZ_QHKS01000052.1"/>
</dbReference>
<evidence type="ECO:0000313" key="2">
    <source>
        <dbReference type="Proteomes" id="UP000254875"/>
    </source>
</evidence>
<dbReference type="Proteomes" id="UP000254875">
    <property type="component" value="Unassembled WGS sequence"/>
</dbReference>
<keyword evidence="2" id="KW-1185">Reference proteome</keyword>
<sequence>MFDAEIAATLLNRWHRKGAHPGDPSPLELLQEGKLHFTHEGGDVHADDIAADRRLRVECLTFADGSRALRVTDAGGQSGWTRWTAAEPV</sequence>
<evidence type="ECO:0000313" key="1">
    <source>
        <dbReference type="EMBL" id="RDJ97553.1"/>
    </source>
</evidence>
<dbReference type="OrthoDB" id="9019816at2"/>